<evidence type="ECO:0008006" key="4">
    <source>
        <dbReference type="Google" id="ProtNLM"/>
    </source>
</evidence>
<dbReference type="Gene3D" id="3.90.10.10">
    <property type="entry name" value="Cytochrome C3"/>
    <property type="match status" value="1"/>
</dbReference>
<dbReference type="Proteomes" id="UP001300692">
    <property type="component" value="Unassembled WGS sequence"/>
</dbReference>
<evidence type="ECO:0000256" key="1">
    <source>
        <dbReference type="SAM" id="Coils"/>
    </source>
</evidence>
<dbReference type="EMBL" id="JAOYOD010000001">
    <property type="protein sequence ID" value="MCV9385961.1"/>
    <property type="molecule type" value="Genomic_DNA"/>
</dbReference>
<keyword evidence="3" id="KW-1185">Reference proteome</keyword>
<accession>A0ABT3CQH1</accession>
<protein>
    <recommendedName>
        <fullName evidence="4">Cytochrome c7</fullName>
    </recommendedName>
</protein>
<organism evidence="2 3">
    <name type="scientific">Reichenbachiella ulvae</name>
    <dbReference type="NCBI Taxonomy" id="2980104"/>
    <lineage>
        <taxon>Bacteria</taxon>
        <taxon>Pseudomonadati</taxon>
        <taxon>Bacteroidota</taxon>
        <taxon>Cytophagia</taxon>
        <taxon>Cytophagales</taxon>
        <taxon>Reichenbachiellaceae</taxon>
        <taxon>Reichenbachiella</taxon>
    </lineage>
</organism>
<feature type="coiled-coil region" evidence="1">
    <location>
        <begin position="60"/>
        <end position="93"/>
    </location>
</feature>
<dbReference type="InterPro" id="IPR036280">
    <property type="entry name" value="Multihaem_cyt_sf"/>
</dbReference>
<name>A0ABT3CQH1_9BACT</name>
<proteinExistence type="predicted"/>
<evidence type="ECO:0000313" key="3">
    <source>
        <dbReference type="Proteomes" id="UP001300692"/>
    </source>
</evidence>
<sequence>MEKIKSMKHFTVILSAIHVFLLVSCSNHSEKENESFNDSGHGHGLMHSLPNAVLDSVVYSEEMKRLMEDLKKVQVQLKQNEELKSEIQQRNQETFVLTRTEHMTSFPCSSCHTSVPKKLDNKDADAHWNIKLNHATDLVMDCRTCHNLDEPDQLTSLGKRPIEFNHSYQQCAQCHSSQAKEWLGGAHGKRVGGWVKPRTINNCVSCHNPHNPKIQSRWPARLNTVKLLEQNQ</sequence>
<dbReference type="SUPFAM" id="SSF48695">
    <property type="entry name" value="Multiheme cytochromes"/>
    <property type="match status" value="1"/>
</dbReference>
<keyword evidence="1" id="KW-0175">Coiled coil</keyword>
<dbReference type="RefSeq" id="WP_264136743.1">
    <property type="nucleotide sequence ID" value="NZ_JAOYOD010000001.1"/>
</dbReference>
<dbReference type="PROSITE" id="PS51257">
    <property type="entry name" value="PROKAR_LIPOPROTEIN"/>
    <property type="match status" value="1"/>
</dbReference>
<comment type="caution">
    <text evidence="2">The sequence shown here is derived from an EMBL/GenBank/DDBJ whole genome shotgun (WGS) entry which is preliminary data.</text>
</comment>
<evidence type="ECO:0000313" key="2">
    <source>
        <dbReference type="EMBL" id="MCV9385961.1"/>
    </source>
</evidence>
<reference evidence="2 3" key="1">
    <citation type="submission" date="2022-10" db="EMBL/GenBank/DDBJ databases">
        <title>Comparative genomics and taxonomic characterization of three novel marine species of genus Reichenbachiella exhibiting antioxidant and polysaccharide degradation activities.</title>
        <authorList>
            <person name="Muhammad N."/>
            <person name="Lee Y.-J."/>
            <person name="Ko J."/>
            <person name="Kim S.-G."/>
        </authorList>
    </citation>
    <scope>NUCLEOTIDE SEQUENCE [LARGE SCALE GENOMIC DNA]</scope>
    <source>
        <strain evidence="2 3">ABR2-5</strain>
    </source>
</reference>
<gene>
    <name evidence="2" type="ORF">N7U62_04765</name>
</gene>